<proteinExistence type="predicted"/>
<dbReference type="InterPro" id="IPR058065">
    <property type="entry name" value="LIC_10190-like"/>
</dbReference>
<dbReference type="RefSeq" id="WP_226573848.1">
    <property type="nucleotide sequence ID" value="NZ_BLAY01000003.1"/>
</dbReference>
<feature type="transmembrane region" description="Helical" evidence="1">
    <location>
        <begin position="23"/>
        <end position="48"/>
    </location>
</feature>
<feature type="transmembrane region" description="Helical" evidence="1">
    <location>
        <begin position="295"/>
        <end position="321"/>
    </location>
</feature>
<dbReference type="AlphaFoldDB" id="A0AAV3X3E7"/>
<evidence type="ECO:0000313" key="3">
    <source>
        <dbReference type="EMBL" id="GET35686.1"/>
    </source>
</evidence>
<feature type="transmembrane region" description="Helical" evidence="1">
    <location>
        <begin position="412"/>
        <end position="430"/>
    </location>
</feature>
<keyword evidence="1" id="KW-1133">Transmembrane helix</keyword>
<feature type="transmembrane region" description="Helical" evidence="1">
    <location>
        <begin position="257"/>
        <end position="275"/>
    </location>
</feature>
<feature type="domain" description="DUF8201" evidence="2">
    <location>
        <begin position="23"/>
        <end position="470"/>
    </location>
</feature>
<gene>
    <name evidence="3" type="ORF">MiSe_04280</name>
</gene>
<feature type="transmembrane region" description="Helical" evidence="1">
    <location>
        <begin position="442"/>
        <end position="459"/>
    </location>
</feature>
<evidence type="ECO:0000259" key="2">
    <source>
        <dbReference type="Pfam" id="PF26626"/>
    </source>
</evidence>
<dbReference type="Proteomes" id="UP001050975">
    <property type="component" value="Unassembled WGS sequence"/>
</dbReference>
<accession>A0AAV3X3E7</accession>
<protein>
    <recommendedName>
        <fullName evidence="2">DUF8201 domain-containing protein</fullName>
    </recommendedName>
</protein>
<dbReference type="InterPro" id="IPR058514">
    <property type="entry name" value="DUF8201"/>
</dbReference>
<dbReference type="Pfam" id="PF26626">
    <property type="entry name" value="DUF8201"/>
    <property type="match status" value="1"/>
</dbReference>
<feature type="transmembrane region" description="Helical" evidence="1">
    <location>
        <begin position="465"/>
        <end position="481"/>
    </location>
</feature>
<feature type="transmembrane region" description="Helical" evidence="1">
    <location>
        <begin position="330"/>
        <end position="350"/>
    </location>
</feature>
<keyword evidence="1" id="KW-0812">Transmembrane</keyword>
<name>A0AAV3X3E7_9CYAN</name>
<feature type="transmembrane region" description="Helical" evidence="1">
    <location>
        <begin position="196"/>
        <end position="218"/>
    </location>
</feature>
<organism evidence="3 4">
    <name type="scientific">Microseira wollei NIES-4236</name>
    <dbReference type="NCBI Taxonomy" id="2530354"/>
    <lineage>
        <taxon>Bacteria</taxon>
        <taxon>Bacillati</taxon>
        <taxon>Cyanobacteriota</taxon>
        <taxon>Cyanophyceae</taxon>
        <taxon>Oscillatoriophycideae</taxon>
        <taxon>Aerosakkonematales</taxon>
        <taxon>Aerosakkonemataceae</taxon>
        <taxon>Microseira</taxon>
    </lineage>
</organism>
<feature type="transmembrane region" description="Helical" evidence="1">
    <location>
        <begin position="508"/>
        <end position="525"/>
    </location>
</feature>
<evidence type="ECO:0000313" key="4">
    <source>
        <dbReference type="Proteomes" id="UP001050975"/>
    </source>
</evidence>
<evidence type="ECO:0000256" key="1">
    <source>
        <dbReference type="SAM" id="Phobius"/>
    </source>
</evidence>
<keyword evidence="1" id="KW-0472">Membrane</keyword>
<keyword evidence="4" id="KW-1185">Reference proteome</keyword>
<feature type="transmembrane region" description="Helical" evidence="1">
    <location>
        <begin position="84"/>
        <end position="103"/>
    </location>
</feature>
<dbReference type="NCBIfam" id="NF047510">
    <property type="entry name" value="LIC_10190_fam"/>
    <property type="match status" value="1"/>
</dbReference>
<feature type="transmembrane region" description="Helical" evidence="1">
    <location>
        <begin position="230"/>
        <end position="250"/>
    </location>
</feature>
<reference evidence="3" key="1">
    <citation type="submission" date="2019-10" db="EMBL/GenBank/DDBJ databases">
        <title>Draft genome sequece of Microseira wollei NIES-4236.</title>
        <authorList>
            <person name="Yamaguchi H."/>
            <person name="Suzuki S."/>
            <person name="Kawachi M."/>
        </authorList>
    </citation>
    <scope>NUCLEOTIDE SEQUENCE</scope>
    <source>
        <strain evidence="3">NIES-4236</strain>
    </source>
</reference>
<feature type="transmembrane region" description="Helical" evidence="1">
    <location>
        <begin position="155"/>
        <end position="175"/>
    </location>
</feature>
<feature type="transmembrane region" description="Helical" evidence="1">
    <location>
        <begin position="60"/>
        <end position="78"/>
    </location>
</feature>
<dbReference type="EMBL" id="BLAY01000003">
    <property type="protein sequence ID" value="GET35686.1"/>
    <property type="molecule type" value="Genomic_DNA"/>
</dbReference>
<comment type="caution">
    <text evidence="3">The sequence shown here is derived from an EMBL/GenBank/DDBJ whole genome shotgun (WGS) entry which is preliminary data.</text>
</comment>
<feature type="transmembrane region" description="Helical" evidence="1">
    <location>
        <begin position="110"/>
        <end position="135"/>
    </location>
</feature>
<sequence length="597" mass="66466">MMLIFAPQIGQYNPIFIHPQSPMLYFIFAWTLLIIACCSIGTALLNLLRADCFERVGDRFTISVWLGVVILAISLLATSLVLPLSPSVGGIIILSLILGSFLLQKTWNELFALISNLSPRLIFGYLISALGVAALTTRQVTWIDTGLYHYGAIKWLAQFGAVPGLALVHSNLGFTSSWFAFSAPWNADIFDSRVSALANGFVFLIALLHFLICLAQTFTNQAQISDWFGLIYAVIILPFVAKNNLMAVILVSPSPDLPILFFTLVIAWAILIISHPRTLPLQEVKNILDAKTIPIILSVGAVTMKPTALPLLFISGIFYVVGKGLNFRRILMGVALTVLLLLPMFSFGIITSGCPVFPSTFLCVDLPWSLTAKAAKGAAKGTHEWTTWYASQQPEKNSIFWLLWQWFNDAKLHQVMALLIIISILCSIHIVRSANHQSRGQLWLIALAASGITFLMFTAPFFRFALGYLIILPALSMAIYCRKKLGQIWHQIAERFTSYYQSRDFRKVFLGVTLSLATLTSILLFNKATQSQLLLPPQLPKGELLRKQVNGITYFSPKPGSLCWRSELPCGFKIEDYVKLRDPERGIKAGFVRKNEN</sequence>